<dbReference type="Pfam" id="PF00551">
    <property type="entry name" value="Formyl_trans_N"/>
    <property type="match status" value="1"/>
</dbReference>
<dbReference type="NCBIfam" id="TIGR00639">
    <property type="entry name" value="PurN"/>
    <property type="match status" value="1"/>
</dbReference>
<organism evidence="8 9">
    <name type="scientific">Ahrensia kielensis</name>
    <dbReference type="NCBI Taxonomy" id="76980"/>
    <lineage>
        <taxon>Bacteria</taxon>
        <taxon>Pseudomonadati</taxon>
        <taxon>Pseudomonadota</taxon>
        <taxon>Alphaproteobacteria</taxon>
        <taxon>Hyphomicrobiales</taxon>
        <taxon>Ahrensiaceae</taxon>
        <taxon>Ahrensia</taxon>
    </lineage>
</organism>
<accession>A0ABU9T356</accession>
<keyword evidence="3 6" id="KW-0658">Purine biosynthesis</keyword>
<dbReference type="PANTHER" id="PTHR43369:SF2">
    <property type="entry name" value="PHOSPHORIBOSYLGLYCINAMIDE FORMYLTRANSFERASE"/>
    <property type="match status" value="1"/>
</dbReference>
<evidence type="ECO:0000313" key="8">
    <source>
        <dbReference type="EMBL" id="MEM5500560.1"/>
    </source>
</evidence>
<dbReference type="Gene3D" id="3.40.50.170">
    <property type="entry name" value="Formyl transferase, N-terminal domain"/>
    <property type="match status" value="1"/>
</dbReference>
<feature type="binding site" evidence="6">
    <location>
        <begin position="18"/>
        <end position="20"/>
    </location>
    <ligand>
        <name>N(1)-(5-phospho-beta-D-ribosyl)glycinamide</name>
        <dbReference type="ChEBI" id="CHEBI:143788"/>
    </ligand>
</feature>
<evidence type="ECO:0000256" key="3">
    <source>
        <dbReference type="ARBA" id="ARBA00022755"/>
    </source>
</evidence>
<dbReference type="HAMAP" id="MF_01930">
    <property type="entry name" value="PurN"/>
    <property type="match status" value="1"/>
</dbReference>
<evidence type="ECO:0000256" key="1">
    <source>
        <dbReference type="ARBA" id="ARBA00005054"/>
    </source>
</evidence>
<dbReference type="RefSeq" id="WP_342846828.1">
    <property type="nucleotide sequence ID" value="NZ_JBBMQO010000002.1"/>
</dbReference>
<gene>
    <name evidence="6 8" type="primary">purN</name>
    <name evidence="8" type="ORF">WNY59_03050</name>
</gene>
<evidence type="ECO:0000256" key="4">
    <source>
        <dbReference type="ARBA" id="ARBA00038440"/>
    </source>
</evidence>
<dbReference type="InterPro" id="IPR004607">
    <property type="entry name" value="GART"/>
</dbReference>
<evidence type="ECO:0000256" key="2">
    <source>
        <dbReference type="ARBA" id="ARBA00022679"/>
    </source>
</evidence>
<dbReference type="SUPFAM" id="SSF53328">
    <property type="entry name" value="Formyltransferase"/>
    <property type="match status" value="1"/>
</dbReference>
<proteinExistence type="inferred from homology"/>
<comment type="function">
    <text evidence="6">Catalyzes the transfer of a formyl group from 10-formyltetrahydrofolate to 5-phospho-ribosyl-glycinamide (GAR), producing 5-phospho-ribosyl-N-formylglycinamide (FGAR) and tetrahydrofolate.</text>
</comment>
<evidence type="ECO:0000313" key="9">
    <source>
        <dbReference type="Proteomes" id="UP001477870"/>
    </source>
</evidence>
<reference evidence="8 9" key="1">
    <citation type="submission" date="2024-03" db="EMBL/GenBank/DDBJ databases">
        <title>Community enrichment and isolation of bacterial strains for fucoidan degradation.</title>
        <authorList>
            <person name="Sichert A."/>
        </authorList>
    </citation>
    <scope>NUCLEOTIDE SEQUENCE [LARGE SCALE GENOMIC DNA]</scope>
    <source>
        <strain evidence="8 9">AS62</strain>
    </source>
</reference>
<dbReference type="InterPro" id="IPR002376">
    <property type="entry name" value="Formyl_transf_N"/>
</dbReference>
<name>A0ABU9T356_9HYPH</name>
<feature type="binding site" evidence="6">
    <location>
        <position position="113"/>
    </location>
    <ligand>
        <name>(6R)-10-formyltetrahydrofolate</name>
        <dbReference type="ChEBI" id="CHEBI:195366"/>
    </ligand>
</feature>
<dbReference type="GO" id="GO:0004644">
    <property type="term" value="F:phosphoribosylglycinamide formyltransferase activity"/>
    <property type="evidence" value="ECO:0007669"/>
    <property type="project" value="UniProtKB-EC"/>
</dbReference>
<dbReference type="PANTHER" id="PTHR43369">
    <property type="entry name" value="PHOSPHORIBOSYLGLYCINAMIDE FORMYLTRANSFERASE"/>
    <property type="match status" value="1"/>
</dbReference>
<evidence type="ECO:0000256" key="6">
    <source>
        <dbReference type="HAMAP-Rule" id="MF_01930"/>
    </source>
</evidence>
<feature type="binding site" evidence="6">
    <location>
        <position position="71"/>
    </location>
    <ligand>
        <name>(6R)-10-formyltetrahydrofolate</name>
        <dbReference type="ChEBI" id="CHEBI:195366"/>
    </ligand>
</feature>
<comment type="caution">
    <text evidence="8">The sequence shown here is derived from an EMBL/GenBank/DDBJ whole genome shotgun (WGS) entry which is preliminary data.</text>
</comment>
<evidence type="ECO:0000256" key="5">
    <source>
        <dbReference type="ARBA" id="ARBA00047664"/>
    </source>
</evidence>
<feature type="binding site" evidence="6">
    <location>
        <begin position="96"/>
        <end position="99"/>
    </location>
    <ligand>
        <name>(6R)-10-formyltetrahydrofolate</name>
        <dbReference type="ChEBI" id="CHEBI:195366"/>
    </ligand>
</feature>
<comment type="catalytic activity">
    <reaction evidence="5 6">
        <text>N(1)-(5-phospho-beta-D-ribosyl)glycinamide + (6R)-10-formyltetrahydrofolate = N(2)-formyl-N(1)-(5-phospho-beta-D-ribosyl)glycinamide + (6S)-5,6,7,8-tetrahydrofolate + H(+)</text>
        <dbReference type="Rhea" id="RHEA:15053"/>
        <dbReference type="ChEBI" id="CHEBI:15378"/>
        <dbReference type="ChEBI" id="CHEBI:57453"/>
        <dbReference type="ChEBI" id="CHEBI:143788"/>
        <dbReference type="ChEBI" id="CHEBI:147286"/>
        <dbReference type="ChEBI" id="CHEBI:195366"/>
        <dbReference type="EC" id="2.1.2.2"/>
    </reaction>
</comment>
<keyword evidence="9" id="KW-1185">Reference proteome</keyword>
<comment type="pathway">
    <text evidence="1 6">Purine metabolism; IMP biosynthesis via de novo pathway; N(2)-formyl-N(1)-(5-phospho-D-ribosyl)glycinamide from N(1)-(5-phospho-D-ribosyl)glycinamide (10-formyl THF route): step 1/1.</text>
</comment>
<dbReference type="InterPro" id="IPR001555">
    <property type="entry name" value="GART_AS"/>
</dbReference>
<comment type="similarity">
    <text evidence="4 6">Belongs to the GART family.</text>
</comment>
<protein>
    <recommendedName>
        <fullName evidence="6">Phosphoribosylglycinamide formyltransferase</fullName>
        <ecNumber evidence="6">2.1.2.2</ecNumber>
    </recommendedName>
    <alternativeName>
        <fullName evidence="6">5'-phosphoribosylglycinamide transformylase</fullName>
    </alternativeName>
    <alternativeName>
        <fullName evidence="6">GAR transformylase</fullName>
        <shortName evidence="6">GART</shortName>
    </alternativeName>
</protein>
<evidence type="ECO:0000259" key="7">
    <source>
        <dbReference type="Pfam" id="PF00551"/>
    </source>
</evidence>
<dbReference type="PROSITE" id="PS00373">
    <property type="entry name" value="GART"/>
    <property type="match status" value="1"/>
</dbReference>
<feature type="active site" description="Proton donor" evidence="6">
    <location>
        <position position="115"/>
    </location>
</feature>
<dbReference type="EC" id="2.1.2.2" evidence="6"/>
<dbReference type="EMBL" id="JBBMQO010000002">
    <property type="protein sequence ID" value="MEM5500560.1"/>
    <property type="molecule type" value="Genomic_DNA"/>
</dbReference>
<feature type="domain" description="Formyl transferase N-terminal" evidence="7">
    <location>
        <begin position="9"/>
        <end position="188"/>
    </location>
</feature>
<dbReference type="Proteomes" id="UP001477870">
    <property type="component" value="Unassembled WGS sequence"/>
</dbReference>
<sequence>MILVERVTKVAILISGRGSNMIALADAISAPDFPAEVVGVIADKKDAAGLITAADMNIATGAFARADYASKAEHETAIHNQLSEWDADIICLAGFMRLLSADFIDKWAGKIINIHPSILPKYKGLNTHQRALDAGDDEHGCTVHYVTAGMDEGPVIAQAKVPILSGDTETTLTARVLEQEHKLYAQALRDVIERQKP</sequence>
<keyword evidence="2 6" id="KW-0808">Transferase</keyword>
<feature type="site" description="Raises pKa of active site His" evidence="6">
    <location>
        <position position="151"/>
    </location>
</feature>
<dbReference type="InterPro" id="IPR036477">
    <property type="entry name" value="Formyl_transf_N_sf"/>
</dbReference>
<dbReference type="CDD" id="cd08645">
    <property type="entry name" value="FMT_core_GART"/>
    <property type="match status" value="1"/>
</dbReference>